<accession>A0A2S2P1C1</accession>
<gene>
    <name evidence="2" type="ORF">g.62909</name>
</gene>
<sequence length="105" mass="12408">MCTYSILYFKRAIYSCIMGSGYIKSGNAIIIIHNYNTYINKRKNQWCRRCGGRVGHTRVYAGLSIAYYNIIYYIVMYRHHYIILRGTRGWTSAVRAARINFFRPC</sequence>
<feature type="transmembrane region" description="Helical" evidence="1">
    <location>
        <begin position="55"/>
        <end position="75"/>
    </location>
</feature>
<protein>
    <submittedName>
        <fullName evidence="2">Uncharacterized protein</fullName>
    </submittedName>
</protein>
<dbReference type="EMBL" id="GGMR01010107">
    <property type="protein sequence ID" value="MBY22726.1"/>
    <property type="molecule type" value="Transcribed_RNA"/>
</dbReference>
<reference evidence="2" key="1">
    <citation type="submission" date="2018-04" db="EMBL/GenBank/DDBJ databases">
        <title>Transcriptome of Schizaphis graminum biotype I.</title>
        <authorList>
            <person name="Scully E.D."/>
            <person name="Geib S.M."/>
            <person name="Palmer N.A."/>
            <person name="Koch K."/>
            <person name="Bradshaw J."/>
            <person name="Heng-Moss T."/>
            <person name="Sarath G."/>
        </authorList>
    </citation>
    <scope>NUCLEOTIDE SEQUENCE</scope>
</reference>
<evidence type="ECO:0000256" key="1">
    <source>
        <dbReference type="SAM" id="Phobius"/>
    </source>
</evidence>
<keyword evidence="1" id="KW-0812">Transmembrane</keyword>
<organism evidence="2">
    <name type="scientific">Schizaphis graminum</name>
    <name type="common">Green bug aphid</name>
    <dbReference type="NCBI Taxonomy" id="13262"/>
    <lineage>
        <taxon>Eukaryota</taxon>
        <taxon>Metazoa</taxon>
        <taxon>Ecdysozoa</taxon>
        <taxon>Arthropoda</taxon>
        <taxon>Hexapoda</taxon>
        <taxon>Insecta</taxon>
        <taxon>Pterygota</taxon>
        <taxon>Neoptera</taxon>
        <taxon>Paraneoptera</taxon>
        <taxon>Hemiptera</taxon>
        <taxon>Sternorrhyncha</taxon>
        <taxon>Aphidomorpha</taxon>
        <taxon>Aphidoidea</taxon>
        <taxon>Aphididae</taxon>
        <taxon>Aphidini</taxon>
        <taxon>Schizaphis</taxon>
    </lineage>
</organism>
<keyword evidence="1" id="KW-1133">Transmembrane helix</keyword>
<proteinExistence type="predicted"/>
<name>A0A2S2P1C1_SCHGA</name>
<keyword evidence="1" id="KW-0472">Membrane</keyword>
<feature type="transmembrane region" description="Helical" evidence="1">
    <location>
        <begin position="12"/>
        <end position="35"/>
    </location>
</feature>
<dbReference type="AlphaFoldDB" id="A0A2S2P1C1"/>
<evidence type="ECO:0000313" key="2">
    <source>
        <dbReference type="EMBL" id="MBY22726.1"/>
    </source>
</evidence>